<feature type="non-terminal residue" evidence="2">
    <location>
        <position position="1"/>
    </location>
</feature>
<keyword evidence="3" id="KW-1185">Reference proteome</keyword>
<evidence type="ECO:0000313" key="3">
    <source>
        <dbReference type="Proteomes" id="UP001142489"/>
    </source>
</evidence>
<gene>
    <name evidence="2" type="ORF">JRQ81_015499</name>
</gene>
<dbReference type="InterPro" id="IPR003036">
    <property type="entry name" value="Gag_P30"/>
</dbReference>
<reference evidence="2" key="1">
    <citation type="journal article" date="2023" name="DNA Res.">
        <title>Chromosome-level genome assembly of Phrynocephalus forsythii using third-generation DNA sequencing and Hi-C analysis.</title>
        <authorList>
            <person name="Qi Y."/>
            <person name="Zhao W."/>
            <person name="Zhao Y."/>
            <person name="Niu C."/>
            <person name="Cao S."/>
            <person name="Zhang Y."/>
        </authorList>
    </citation>
    <scope>NUCLEOTIDE SEQUENCE</scope>
    <source>
        <tissue evidence="2">Muscle</tissue>
    </source>
</reference>
<accession>A0A9Q0XUX9</accession>
<name>A0A9Q0XUX9_9SAUR</name>
<feature type="domain" description="Core shell protein Gag P30" evidence="1">
    <location>
        <begin position="11"/>
        <end position="93"/>
    </location>
</feature>
<dbReference type="OrthoDB" id="9049599at2759"/>
<protein>
    <recommendedName>
        <fullName evidence="1">Core shell protein Gag P30 domain-containing protein</fullName>
    </recommendedName>
</protein>
<dbReference type="Pfam" id="PF02093">
    <property type="entry name" value="Gag_p30"/>
    <property type="match status" value="1"/>
</dbReference>
<comment type="caution">
    <text evidence="2">The sequence shown here is derived from an EMBL/GenBank/DDBJ whole genome shotgun (WGS) entry which is preliminary data.</text>
</comment>
<dbReference type="AlphaFoldDB" id="A0A9Q0XUX9"/>
<dbReference type="GO" id="GO:0019068">
    <property type="term" value="P:virion assembly"/>
    <property type="evidence" value="ECO:0007669"/>
    <property type="project" value="InterPro"/>
</dbReference>
<evidence type="ECO:0000259" key="1">
    <source>
        <dbReference type="Pfam" id="PF02093"/>
    </source>
</evidence>
<dbReference type="InterPro" id="IPR050462">
    <property type="entry name" value="Retroviral_Gag-Pol_poly"/>
</dbReference>
<dbReference type="Proteomes" id="UP001142489">
    <property type="component" value="Unassembled WGS sequence"/>
</dbReference>
<proteinExistence type="predicted"/>
<organism evidence="2 3">
    <name type="scientific">Phrynocephalus forsythii</name>
    <dbReference type="NCBI Taxonomy" id="171643"/>
    <lineage>
        <taxon>Eukaryota</taxon>
        <taxon>Metazoa</taxon>
        <taxon>Chordata</taxon>
        <taxon>Craniata</taxon>
        <taxon>Vertebrata</taxon>
        <taxon>Euteleostomi</taxon>
        <taxon>Lepidosauria</taxon>
        <taxon>Squamata</taxon>
        <taxon>Bifurcata</taxon>
        <taxon>Unidentata</taxon>
        <taxon>Episquamata</taxon>
        <taxon>Toxicofera</taxon>
        <taxon>Iguania</taxon>
        <taxon>Acrodonta</taxon>
        <taxon>Agamidae</taxon>
        <taxon>Agaminae</taxon>
        <taxon>Phrynocephalus</taxon>
    </lineage>
</organism>
<evidence type="ECO:0000313" key="2">
    <source>
        <dbReference type="EMBL" id="KAJ7329325.1"/>
    </source>
</evidence>
<sequence length="133" mass="15166">AETETPYQQPPGLNVQTVVGRCRCQEYHTRVREGLVKSVSRVVNLSKVFGNPQKKAETPDEYLDRIKKGMQQCAGLDPELPENEVALKLQFVSGAYLRYPEEVTENETFSNTTTTNFSEISLESYDKERFGER</sequence>
<dbReference type="PANTHER" id="PTHR33166">
    <property type="entry name" value="GAG_P30 DOMAIN-CONTAINING PROTEIN"/>
    <property type="match status" value="1"/>
</dbReference>
<dbReference type="EMBL" id="JAPFRF010000006">
    <property type="protein sequence ID" value="KAJ7329325.1"/>
    <property type="molecule type" value="Genomic_DNA"/>
</dbReference>